<dbReference type="GO" id="GO:0052689">
    <property type="term" value="F:carboxylic ester hydrolase activity"/>
    <property type="evidence" value="ECO:0007669"/>
    <property type="project" value="UniProtKB-KW"/>
</dbReference>
<keyword evidence="2" id="KW-1185">Reference proteome</keyword>
<gene>
    <name evidence="1" type="ORF">LMG28688_05456</name>
</gene>
<dbReference type="Proteomes" id="UP000494119">
    <property type="component" value="Unassembled WGS sequence"/>
</dbReference>
<accession>A0A6J5GMZ7</accession>
<name>A0A6J5GMZ7_9BURK</name>
<proteinExistence type="predicted"/>
<sequence length="104" mass="10948">MVEDIKVCQANFNLATNVPTCTSNVRDGACLTTDQKQAIGNLFSGARDSAGTALYATFPYDVGINGAGWASWKQRASITLDPMAAPFVFTSPPRSASTLSQISA</sequence>
<evidence type="ECO:0000313" key="1">
    <source>
        <dbReference type="EMBL" id="CAB3801905.1"/>
    </source>
</evidence>
<protein>
    <submittedName>
        <fullName evidence="1">Uncharacterized protein</fullName>
    </submittedName>
</protein>
<dbReference type="AlphaFoldDB" id="A0A6J5GMZ7"/>
<organism evidence="1 2">
    <name type="scientific">Paraburkholderia caffeinitolerans</name>
    <dbReference type="NCBI Taxonomy" id="1723730"/>
    <lineage>
        <taxon>Bacteria</taxon>
        <taxon>Pseudomonadati</taxon>
        <taxon>Pseudomonadota</taxon>
        <taxon>Betaproteobacteria</taxon>
        <taxon>Burkholderiales</taxon>
        <taxon>Burkholderiaceae</taxon>
        <taxon>Paraburkholderia</taxon>
    </lineage>
</organism>
<dbReference type="EMBL" id="CADIKL010000036">
    <property type="protein sequence ID" value="CAB3801905.1"/>
    <property type="molecule type" value="Genomic_DNA"/>
</dbReference>
<reference evidence="1 2" key="1">
    <citation type="submission" date="2020-04" db="EMBL/GenBank/DDBJ databases">
        <authorList>
            <person name="De Canck E."/>
        </authorList>
    </citation>
    <scope>NUCLEOTIDE SEQUENCE [LARGE SCALE GENOMIC DNA]</scope>
    <source>
        <strain evidence="1 2">LMG 28688</strain>
    </source>
</reference>
<evidence type="ECO:0000313" key="2">
    <source>
        <dbReference type="Proteomes" id="UP000494119"/>
    </source>
</evidence>